<accession>A0A0L0GBJ8</accession>
<dbReference type="GeneID" id="25901946"/>
<sequence>MQDTNDDGASARTLPPPLTAQLRQSLANTAHALFNTPKRRAEIAKDMEERERRKREGIDEPTEMELEEIEAKRRADARSAALRRAAEVRNEATEEANYKCIEDYARMMECVQKGSMFKPCFDFEKIYGDCRKRVVSDYIAQKKEEEPGLMLL</sequence>
<protein>
    <submittedName>
        <fullName evidence="2">Uncharacterized protein</fullName>
    </submittedName>
</protein>
<name>A0A0L0GBJ8_9EUKA</name>
<organism evidence="2 3">
    <name type="scientific">Sphaeroforma arctica JP610</name>
    <dbReference type="NCBI Taxonomy" id="667725"/>
    <lineage>
        <taxon>Eukaryota</taxon>
        <taxon>Ichthyosporea</taxon>
        <taxon>Ichthyophonida</taxon>
        <taxon>Sphaeroforma</taxon>
    </lineage>
</organism>
<dbReference type="RefSeq" id="XP_014160294.1">
    <property type="nucleotide sequence ID" value="XM_014304819.1"/>
</dbReference>
<feature type="region of interest" description="Disordered" evidence="1">
    <location>
        <begin position="30"/>
        <end position="66"/>
    </location>
</feature>
<dbReference type="AlphaFoldDB" id="A0A0L0GBJ8"/>
<keyword evidence="3" id="KW-1185">Reference proteome</keyword>
<evidence type="ECO:0000313" key="3">
    <source>
        <dbReference type="Proteomes" id="UP000054560"/>
    </source>
</evidence>
<feature type="compositionally biased region" description="Basic and acidic residues" evidence="1">
    <location>
        <begin position="39"/>
        <end position="58"/>
    </location>
</feature>
<evidence type="ECO:0000256" key="1">
    <source>
        <dbReference type="SAM" id="MobiDB-lite"/>
    </source>
</evidence>
<dbReference type="EMBL" id="KQ241653">
    <property type="protein sequence ID" value="KNC86392.1"/>
    <property type="molecule type" value="Genomic_DNA"/>
</dbReference>
<evidence type="ECO:0000313" key="2">
    <source>
        <dbReference type="EMBL" id="KNC86392.1"/>
    </source>
</evidence>
<dbReference type="Proteomes" id="UP000054560">
    <property type="component" value="Unassembled WGS sequence"/>
</dbReference>
<reference evidence="2 3" key="1">
    <citation type="submission" date="2011-02" db="EMBL/GenBank/DDBJ databases">
        <title>The Genome Sequence of Sphaeroforma arctica JP610.</title>
        <authorList>
            <consortium name="The Broad Institute Genome Sequencing Platform"/>
            <person name="Russ C."/>
            <person name="Cuomo C."/>
            <person name="Young S.K."/>
            <person name="Zeng Q."/>
            <person name="Gargeya S."/>
            <person name="Alvarado L."/>
            <person name="Berlin A."/>
            <person name="Chapman S.B."/>
            <person name="Chen Z."/>
            <person name="Freedman E."/>
            <person name="Gellesch M."/>
            <person name="Goldberg J."/>
            <person name="Griggs A."/>
            <person name="Gujja S."/>
            <person name="Heilman E."/>
            <person name="Heiman D."/>
            <person name="Howarth C."/>
            <person name="Mehta T."/>
            <person name="Neiman D."/>
            <person name="Pearson M."/>
            <person name="Roberts A."/>
            <person name="Saif S."/>
            <person name="Shea T."/>
            <person name="Shenoy N."/>
            <person name="Sisk P."/>
            <person name="Stolte C."/>
            <person name="Sykes S."/>
            <person name="White J."/>
            <person name="Yandava C."/>
            <person name="Burger G."/>
            <person name="Gray M.W."/>
            <person name="Holland P.W.H."/>
            <person name="King N."/>
            <person name="Lang F.B.F."/>
            <person name="Roger A.J."/>
            <person name="Ruiz-Trillo I."/>
            <person name="Haas B."/>
            <person name="Nusbaum C."/>
            <person name="Birren B."/>
        </authorList>
    </citation>
    <scope>NUCLEOTIDE SEQUENCE [LARGE SCALE GENOMIC DNA]</scope>
    <source>
        <strain evidence="2 3">JP610</strain>
    </source>
</reference>
<proteinExistence type="predicted"/>
<gene>
    <name evidence="2" type="ORF">SARC_01442</name>
</gene>